<feature type="transmembrane region" description="Helical" evidence="1">
    <location>
        <begin position="281"/>
        <end position="302"/>
    </location>
</feature>
<evidence type="ECO:0000313" key="2">
    <source>
        <dbReference type="EMBL" id="MDF8371440.1"/>
    </source>
</evidence>
<feature type="transmembrane region" description="Helical" evidence="1">
    <location>
        <begin position="309"/>
        <end position="329"/>
    </location>
</feature>
<dbReference type="AlphaFoldDB" id="A0ABD4XK64"/>
<feature type="transmembrane region" description="Helical" evidence="1">
    <location>
        <begin position="182"/>
        <end position="212"/>
    </location>
</feature>
<feature type="transmembrane region" description="Helical" evidence="1">
    <location>
        <begin position="154"/>
        <end position="170"/>
    </location>
</feature>
<dbReference type="EMBL" id="JAANXN010000009">
    <property type="protein sequence ID" value="MDF8371440.1"/>
    <property type="molecule type" value="Genomic_DNA"/>
</dbReference>
<evidence type="ECO:0000256" key="1">
    <source>
        <dbReference type="SAM" id="Phobius"/>
    </source>
</evidence>
<gene>
    <name evidence="2" type="ORF">G9403_07260</name>
</gene>
<comment type="caution">
    <text evidence="2">The sequence shown here is derived from an EMBL/GenBank/DDBJ whole genome shotgun (WGS) entry which is preliminary data.</text>
</comment>
<feature type="transmembrane region" description="Helical" evidence="1">
    <location>
        <begin position="369"/>
        <end position="386"/>
    </location>
</feature>
<reference evidence="2 3" key="1">
    <citation type="submission" date="2020-03" db="EMBL/GenBank/DDBJ databases">
        <title>Comparative genomics of Weissella paramesenteroides.</title>
        <authorList>
            <person name="Kant R."/>
            <person name="Takala T."/>
            <person name="Saris P."/>
        </authorList>
    </citation>
    <scope>NUCLEOTIDE SEQUENCE [LARGE SCALE GENOMIC DNA]</scope>
    <source>
        <strain evidence="2 3">SJ27-4</strain>
    </source>
</reference>
<dbReference type="RefSeq" id="WP_277362379.1">
    <property type="nucleotide sequence ID" value="NZ_JAANXN010000009.1"/>
</dbReference>
<feature type="transmembrane region" description="Helical" evidence="1">
    <location>
        <begin position="224"/>
        <end position="247"/>
    </location>
</feature>
<proteinExistence type="predicted"/>
<name>A0ABD4XK64_WEIPA</name>
<evidence type="ECO:0000313" key="3">
    <source>
        <dbReference type="Proteomes" id="UP001215461"/>
    </source>
</evidence>
<keyword evidence="1" id="KW-0472">Membrane</keyword>
<organism evidence="2 3">
    <name type="scientific">Weissella paramesenteroides</name>
    <name type="common">Leuconostoc paramesenteroides</name>
    <dbReference type="NCBI Taxonomy" id="1249"/>
    <lineage>
        <taxon>Bacteria</taxon>
        <taxon>Bacillati</taxon>
        <taxon>Bacillota</taxon>
        <taxon>Bacilli</taxon>
        <taxon>Lactobacillales</taxon>
        <taxon>Lactobacillaceae</taxon>
        <taxon>Weissella</taxon>
    </lineage>
</organism>
<keyword evidence="1" id="KW-1133">Transmembrane helix</keyword>
<sequence length="479" mass="54069">MLHKIKHYLVSSDFINVLIIILAVSLLFGVSIFQSTMTWRTDAYFHMSRIYDISQYLHSGQFPLMVDVHAFANTGQAINGMYPNFSLLPFIFVTMGLKPIAQYRTITYLFILSGSLLNYFVFQKFYASKLQALAAVFATFTFINIFYQSSLNLHGVWSIYFLLPLAILSIKKLSEPNSWPYVLGLAIAVSFVLNTHLLSVVFMVGFLAIYFVYQFVKSQNKLALFFKTVIAAVISVLLSLPTLISIISLSKNHLSTVQSFDLASGTLSLESMIHSLTNPTIFGIATPPIYGVMLLADILLILNVKKFSMAAKVVTGLIFATEFIISPYFPWKLLNNTPVAMIQFPGRLVPFLLIIATMVLFTSKHLNNLSFLVAVILGSFMLTSSYQTSNLVAKRDFPNFRDAKMSHDITNFDSILKYNQNTKIDNEALSNPEFYRLYSYHEYIPQTAKKNDPDVDKNMASVNNQKLASNSFKVTHKNN</sequence>
<accession>A0ABD4XK64</accession>
<keyword evidence="1" id="KW-0812">Transmembrane</keyword>
<feature type="transmembrane region" description="Helical" evidence="1">
    <location>
        <begin position="105"/>
        <end position="122"/>
    </location>
</feature>
<protein>
    <submittedName>
        <fullName evidence="2">YfhO family protein</fullName>
    </submittedName>
</protein>
<dbReference type="Proteomes" id="UP001215461">
    <property type="component" value="Unassembled WGS sequence"/>
</dbReference>
<feature type="transmembrane region" description="Helical" evidence="1">
    <location>
        <begin position="14"/>
        <end position="33"/>
    </location>
</feature>
<feature type="transmembrane region" description="Helical" evidence="1">
    <location>
        <begin position="341"/>
        <end position="362"/>
    </location>
</feature>